<evidence type="ECO:0000313" key="4">
    <source>
        <dbReference type="Proteomes" id="UP001295794"/>
    </source>
</evidence>
<dbReference type="PRINTS" id="PR00792">
    <property type="entry name" value="PEPSIN"/>
</dbReference>
<dbReference type="GO" id="GO:0006508">
    <property type="term" value="P:proteolysis"/>
    <property type="evidence" value="ECO:0007669"/>
    <property type="project" value="InterPro"/>
</dbReference>
<keyword evidence="4" id="KW-1185">Reference proteome</keyword>
<dbReference type="InterPro" id="IPR034164">
    <property type="entry name" value="Pepsin-like_dom"/>
</dbReference>
<accession>A0AAD2HPC1</accession>
<dbReference type="Proteomes" id="UP001295794">
    <property type="component" value="Unassembled WGS sequence"/>
</dbReference>
<comment type="similarity">
    <text evidence="1">Belongs to the peptidase A1 family.</text>
</comment>
<dbReference type="CDD" id="cd05471">
    <property type="entry name" value="pepsin_like"/>
    <property type="match status" value="1"/>
</dbReference>
<dbReference type="PANTHER" id="PTHR47966">
    <property type="entry name" value="BETA-SITE APP-CLEAVING ENZYME, ISOFORM A-RELATED"/>
    <property type="match status" value="1"/>
</dbReference>
<proteinExistence type="inferred from homology"/>
<dbReference type="InterPro" id="IPR033121">
    <property type="entry name" value="PEPTIDASE_A1"/>
</dbReference>
<comment type="caution">
    <text evidence="3">The sequence shown here is derived from an EMBL/GenBank/DDBJ whole genome shotgun (WGS) entry which is preliminary data.</text>
</comment>
<dbReference type="PANTHER" id="PTHR47966:SF51">
    <property type="entry name" value="BETA-SITE APP-CLEAVING ENZYME, ISOFORM A-RELATED"/>
    <property type="match status" value="1"/>
</dbReference>
<protein>
    <recommendedName>
        <fullName evidence="2">Peptidase A1 domain-containing protein</fullName>
    </recommendedName>
</protein>
<dbReference type="EMBL" id="CAVNYO010000440">
    <property type="protein sequence ID" value="CAK5279666.1"/>
    <property type="molecule type" value="Genomic_DNA"/>
</dbReference>
<dbReference type="Pfam" id="PF00026">
    <property type="entry name" value="Asp"/>
    <property type="match status" value="1"/>
</dbReference>
<feature type="non-terminal residue" evidence="3">
    <location>
        <position position="395"/>
    </location>
</feature>
<organism evidence="3 4">
    <name type="scientific">Mycena citricolor</name>
    <dbReference type="NCBI Taxonomy" id="2018698"/>
    <lineage>
        <taxon>Eukaryota</taxon>
        <taxon>Fungi</taxon>
        <taxon>Dikarya</taxon>
        <taxon>Basidiomycota</taxon>
        <taxon>Agaricomycotina</taxon>
        <taxon>Agaricomycetes</taxon>
        <taxon>Agaricomycetidae</taxon>
        <taxon>Agaricales</taxon>
        <taxon>Marasmiineae</taxon>
        <taxon>Mycenaceae</taxon>
        <taxon>Mycena</taxon>
    </lineage>
</organism>
<dbReference type="InterPro" id="IPR021109">
    <property type="entry name" value="Peptidase_aspartic_dom_sf"/>
</dbReference>
<evidence type="ECO:0000259" key="2">
    <source>
        <dbReference type="PROSITE" id="PS51767"/>
    </source>
</evidence>
<name>A0AAD2HPC1_9AGAR</name>
<dbReference type="InterPro" id="IPR001461">
    <property type="entry name" value="Aspartic_peptidase_A1"/>
</dbReference>
<gene>
    <name evidence="3" type="ORF">MYCIT1_LOCUS29850</name>
</gene>
<sequence>MSRLIGSCQSYIKPPCRVNKWHLLDLPSPTMSDPMKLRISRYINISEARSSTIAEYDRARAAYFLSDSASQAGSAVKEELISTCVVSYLSHNPSTLPVRADAAPKAAIGVGSPSITYNLIVDTDTIRTWVGASRDYVSTSTSKNSGASVTFSRGLLSLSGTEWTDQVTLAPELVIAGQSIGVASSSSGFGDIDGVLGLGRTARNDETTPTVVDGLFSQGAISSEATGFSLMPRSADSHGGEVSFGDADTTAITGDVTYVPITSTAPASSYWGFDAAATYGGKELLNSVGIVDIGTTLILLASDSFQKYQRVTGGVLDTETGLLKLTSTQFEALETLEFNIGGTTFSLMPGAQIWPRALNASVGGSEDAIYLVVADLGSPSGQGLDFILGQAFMER</sequence>
<dbReference type="PROSITE" id="PS51767">
    <property type="entry name" value="PEPTIDASE_A1"/>
    <property type="match status" value="1"/>
</dbReference>
<dbReference type="GO" id="GO:0004190">
    <property type="term" value="F:aspartic-type endopeptidase activity"/>
    <property type="evidence" value="ECO:0007669"/>
    <property type="project" value="InterPro"/>
</dbReference>
<feature type="domain" description="Peptidase A1" evidence="2">
    <location>
        <begin position="104"/>
        <end position="395"/>
    </location>
</feature>
<dbReference type="Gene3D" id="2.40.70.10">
    <property type="entry name" value="Acid Proteases"/>
    <property type="match status" value="2"/>
</dbReference>
<evidence type="ECO:0000313" key="3">
    <source>
        <dbReference type="EMBL" id="CAK5279666.1"/>
    </source>
</evidence>
<reference evidence="3" key="1">
    <citation type="submission" date="2023-11" db="EMBL/GenBank/DDBJ databases">
        <authorList>
            <person name="De Vega J J."/>
            <person name="De Vega J J."/>
        </authorList>
    </citation>
    <scope>NUCLEOTIDE SEQUENCE</scope>
</reference>
<dbReference type="AlphaFoldDB" id="A0AAD2HPC1"/>
<evidence type="ECO:0000256" key="1">
    <source>
        <dbReference type="ARBA" id="ARBA00007447"/>
    </source>
</evidence>
<dbReference type="SUPFAM" id="SSF50630">
    <property type="entry name" value="Acid proteases"/>
    <property type="match status" value="1"/>
</dbReference>